<feature type="region of interest" description="Disordered" evidence="1">
    <location>
        <begin position="22"/>
        <end position="51"/>
    </location>
</feature>
<organism evidence="4 5">
    <name type="scientific">Actinomadura monticuli</name>
    <dbReference type="NCBI Taxonomy" id="3097367"/>
    <lineage>
        <taxon>Bacteria</taxon>
        <taxon>Bacillati</taxon>
        <taxon>Actinomycetota</taxon>
        <taxon>Actinomycetes</taxon>
        <taxon>Streptosporangiales</taxon>
        <taxon>Thermomonosporaceae</taxon>
        <taxon>Actinomadura</taxon>
    </lineage>
</organism>
<dbReference type="EMBL" id="JAXCEI010000013">
    <property type="protein sequence ID" value="MFA1542700.1"/>
    <property type="molecule type" value="Genomic_DNA"/>
</dbReference>
<sequence length="206" mass="21683">MKRALALVAVPALAISLAACGDDGSDDAKGPMSGRSMPASASPSDGGSQARHNDQDVMFAQMMIPHHRQAVEMADLAATRAASPEVKQLAAEIKKAQDPEIEQMSAWLTGWGAPVPSPGVSDPGHMGHGGMEGMMTDEQMKDLEGAEGAAFDRAFLTMMIKHHEGAVAMAGTEQTSGRSPEAKKMAADIVTSQSAEITRMRKLLKQ</sequence>
<dbReference type="PROSITE" id="PS51257">
    <property type="entry name" value="PROKAR_LIPOPROTEIN"/>
    <property type="match status" value="1"/>
</dbReference>
<dbReference type="RefSeq" id="WP_371953059.1">
    <property type="nucleotide sequence ID" value="NZ_JAXCEI010000013.1"/>
</dbReference>
<evidence type="ECO:0000259" key="3">
    <source>
        <dbReference type="Pfam" id="PF03713"/>
    </source>
</evidence>
<feature type="domain" description="DUF305" evidence="3">
    <location>
        <begin position="56"/>
        <end position="204"/>
    </location>
</feature>
<comment type="caution">
    <text evidence="4">The sequence shown here is derived from an EMBL/GenBank/DDBJ whole genome shotgun (WGS) entry which is preliminary data.</text>
</comment>
<dbReference type="InterPro" id="IPR012347">
    <property type="entry name" value="Ferritin-like"/>
</dbReference>
<name>A0ABV4QJ39_9ACTN</name>
<reference evidence="4 5" key="1">
    <citation type="submission" date="2023-11" db="EMBL/GenBank/DDBJ databases">
        <title>Actinomadura monticuli sp. nov., isolated from volcanic ash.</title>
        <authorList>
            <person name="Lee S.D."/>
            <person name="Yang H."/>
            <person name="Kim I.S."/>
        </authorList>
    </citation>
    <scope>NUCLEOTIDE SEQUENCE [LARGE SCALE GENOMIC DNA]</scope>
    <source>
        <strain evidence="4 5">DLS-62</strain>
    </source>
</reference>
<evidence type="ECO:0000313" key="5">
    <source>
        <dbReference type="Proteomes" id="UP001569963"/>
    </source>
</evidence>
<evidence type="ECO:0000256" key="1">
    <source>
        <dbReference type="SAM" id="MobiDB-lite"/>
    </source>
</evidence>
<dbReference type="PANTHER" id="PTHR36933:SF1">
    <property type="entry name" value="SLL0788 PROTEIN"/>
    <property type="match status" value="1"/>
</dbReference>
<accession>A0ABV4QJ39</accession>
<dbReference type="InterPro" id="IPR005183">
    <property type="entry name" value="DUF305_CopM-like"/>
</dbReference>
<feature type="signal peptide" evidence="2">
    <location>
        <begin position="1"/>
        <end position="21"/>
    </location>
</feature>
<dbReference type="Pfam" id="PF03713">
    <property type="entry name" value="DUF305"/>
    <property type="match status" value="1"/>
</dbReference>
<protein>
    <submittedName>
        <fullName evidence="4">DUF305 domain-containing protein</fullName>
    </submittedName>
</protein>
<dbReference type="PANTHER" id="PTHR36933">
    <property type="entry name" value="SLL0788 PROTEIN"/>
    <property type="match status" value="1"/>
</dbReference>
<gene>
    <name evidence="4" type="ORF">SM611_27520</name>
</gene>
<keyword evidence="2" id="KW-0732">Signal</keyword>
<feature type="chain" id="PRO_5045454602" evidence="2">
    <location>
        <begin position="22"/>
        <end position="206"/>
    </location>
</feature>
<keyword evidence="5" id="KW-1185">Reference proteome</keyword>
<dbReference type="Proteomes" id="UP001569963">
    <property type="component" value="Unassembled WGS sequence"/>
</dbReference>
<dbReference type="Gene3D" id="1.20.1260.10">
    <property type="match status" value="1"/>
</dbReference>
<evidence type="ECO:0000256" key="2">
    <source>
        <dbReference type="SAM" id="SignalP"/>
    </source>
</evidence>
<evidence type="ECO:0000313" key="4">
    <source>
        <dbReference type="EMBL" id="MFA1542700.1"/>
    </source>
</evidence>
<proteinExistence type="predicted"/>